<dbReference type="SUPFAM" id="SSF52374">
    <property type="entry name" value="Nucleotidylyl transferase"/>
    <property type="match status" value="1"/>
</dbReference>
<keyword evidence="3 10" id="KW-0548">Nucleotidyltransferase</keyword>
<dbReference type="SUPFAM" id="SSF53613">
    <property type="entry name" value="Ribokinase-like"/>
    <property type="match status" value="1"/>
</dbReference>
<dbReference type="AlphaFoldDB" id="K9TZT9"/>
<evidence type="ECO:0000256" key="2">
    <source>
        <dbReference type="ARBA" id="ARBA00022679"/>
    </source>
</evidence>
<dbReference type="GO" id="GO:0005829">
    <property type="term" value="C:cytosol"/>
    <property type="evidence" value="ECO:0007669"/>
    <property type="project" value="TreeGrafter"/>
</dbReference>
<evidence type="ECO:0000313" key="13">
    <source>
        <dbReference type="EMBL" id="AFY87696.1"/>
    </source>
</evidence>
<evidence type="ECO:0000256" key="9">
    <source>
        <dbReference type="ARBA" id="ARBA00047428"/>
    </source>
</evidence>
<dbReference type="STRING" id="251229.Chro_2197"/>
<evidence type="ECO:0000256" key="7">
    <source>
        <dbReference type="ARBA" id="ARBA00023268"/>
    </source>
</evidence>
<evidence type="ECO:0000256" key="6">
    <source>
        <dbReference type="ARBA" id="ARBA00022840"/>
    </source>
</evidence>
<evidence type="ECO:0000256" key="10">
    <source>
        <dbReference type="HAMAP-Rule" id="MF_01603"/>
    </source>
</evidence>
<keyword evidence="2 10" id="KW-0808">Transferase</keyword>
<evidence type="ECO:0000259" key="11">
    <source>
        <dbReference type="Pfam" id="PF00294"/>
    </source>
</evidence>
<comment type="pathway">
    <text evidence="10">Nucleotide-sugar biosynthesis; ADP-L-glycero-beta-D-manno-heptose biosynthesis; ADP-L-glycero-beta-D-manno-heptose from D-glycero-beta-D-manno-heptose 7-phosphate: step 1/4.</text>
</comment>
<evidence type="ECO:0000256" key="5">
    <source>
        <dbReference type="ARBA" id="ARBA00022777"/>
    </source>
</evidence>
<dbReference type="Gene3D" id="3.40.1190.20">
    <property type="match status" value="1"/>
</dbReference>
<dbReference type="InterPro" id="IPR002173">
    <property type="entry name" value="Carboh/pur_kinase_PfkB_CS"/>
</dbReference>
<comment type="pathway">
    <text evidence="10">Nucleotide-sugar biosynthesis; ADP-L-glycero-beta-D-manno-heptose biosynthesis; ADP-L-glycero-beta-D-manno-heptose from D-glycero-beta-D-manno-heptose 7-phosphate: step 3/4.</text>
</comment>
<feature type="domain" description="Cytidyltransferase-like" evidence="12">
    <location>
        <begin position="353"/>
        <end position="477"/>
    </location>
</feature>
<keyword evidence="5 10" id="KW-0418">Kinase</keyword>
<proteinExistence type="inferred from homology"/>
<dbReference type="UniPathway" id="UPA00958"/>
<dbReference type="NCBIfam" id="TIGR02199">
    <property type="entry name" value="rfaE_dom_II"/>
    <property type="match status" value="1"/>
</dbReference>
<dbReference type="InterPro" id="IPR023030">
    <property type="entry name" value="Bifunc_HldE"/>
</dbReference>
<feature type="active site" evidence="10">
    <location>
        <position position="276"/>
    </location>
</feature>
<dbReference type="OrthoDB" id="9802794at2"/>
<reference evidence="13 14" key="1">
    <citation type="submission" date="2012-06" db="EMBL/GenBank/DDBJ databases">
        <title>Finished chromosome of genome of Chroococcidiopsis thermalis PCC 7203.</title>
        <authorList>
            <consortium name="US DOE Joint Genome Institute"/>
            <person name="Gugger M."/>
            <person name="Coursin T."/>
            <person name="Rippka R."/>
            <person name="Tandeau De Marsac N."/>
            <person name="Huntemann M."/>
            <person name="Wei C.-L."/>
            <person name="Han J."/>
            <person name="Detter J.C."/>
            <person name="Han C."/>
            <person name="Tapia R."/>
            <person name="Davenport K."/>
            <person name="Daligault H."/>
            <person name="Erkkila T."/>
            <person name="Gu W."/>
            <person name="Munk A.C.C."/>
            <person name="Teshima H."/>
            <person name="Xu Y."/>
            <person name="Chain P."/>
            <person name="Chen A."/>
            <person name="Krypides N."/>
            <person name="Mavromatis K."/>
            <person name="Markowitz V."/>
            <person name="Szeto E."/>
            <person name="Ivanova N."/>
            <person name="Mikhailova N."/>
            <person name="Ovchinnikova G."/>
            <person name="Pagani I."/>
            <person name="Pati A."/>
            <person name="Goodwin L."/>
            <person name="Peters L."/>
            <person name="Pitluck S."/>
            <person name="Woyke T."/>
            <person name="Kerfeld C."/>
        </authorList>
    </citation>
    <scope>NUCLEOTIDE SEQUENCE [LARGE SCALE GENOMIC DNA]</scope>
    <source>
        <strain evidence="13 14">PCC 7203</strain>
    </source>
</reference>
<dbReference type="GO" id="GO:0005524">
    <property type="term" value="F:ATP binding"/>
    <property type="evidence" value="ECO:0007669"/>
    <property type="project" value="UniProtKB-UniRule"/>
</dbReference>
<dbReference type="PATRIC" id="fig|251229.3.peg.2590"/>
<evidence type="ECO:0000256" key="1">
    <source>
        <dbReference type="ARBA" id="ARBA00004713"/>
    </source>
</evidence>
<dbReference type="RefSeq" id="WP_015154244.1">
    <property type="nucleotide sequence ID" value="NC_019695.1"/>
</dbReference>
<dbReference type="EC" id="2.7.1.167" evidence="10"/>
<keyword evidence="6 10" id="KW-0067">ATP-binding</keyword>
<dbReference type="HAMAP" id="MF_01603">
    <property type="entry name" value="HldE"/>
    <property type="match status" value="1"/>
</dbReference>
<dbReference type="InParanoid" id="K9TZT9"/>
<dbReference type="Proteomes" id="UP000010384">
    <property type="component" value="Chromosome"/>
</dbReference>
<keyword evidence="7 10" id="KW-0511">Multifunctional enzyme</keyword>
<dbReference type="GO" id="GO:0016773">
    <property type="term" value="F:phosphotransferase activity, alcohol group as acceptor"/>
    <property type="evidence" value="ECO:0007669"/>
    <property type="project" value="InterPro"/>
</dbReference>
<dbReference type="Gene3D" id="3.40.50.620">
    <property type="entry name" value="HUPs"/>
    <property type="match status" value="1"/>
</dbReference>
<dbReference type="GO" id="GO:0033786">
    <property type="term" value="F:heptose-1-phosphate adenylyltransferase activity"/>
    <property type="evidence" value="ECO:0007669"/>
    <property type="project" value="UniProtKB-UniRule"/>
</dbReference>
<accession>K9TZT9</accession>
<dbReference type="UniPathway" id="UPA00356">
    <property type="reaction ID" value="UER00437"/>
</dbReference>
<dbReference type="EMBL" id="CP003597">
    <property type="protein sequence ID" value="AFY87696.1"/>
    <property type="molecule type" value="Genomic_DNA"/>
</dbReference>
<feature type="domain" description="Carbohydrate kinase PfkB" evidence="11">
    <location>
        <begin position="14"/>
        <end position="316"/>
    </location>
</feature>
<dbReference type="PANTHER" id="PTHR46969:SF1">
    <property type="entry name" value="BIFUNCTIONAL PROTEIN HLDE"/>
    <property type="match status" value="1"/>
</dbReference>
<dbReference type="KEGG" id="cthe:Chro_2197"/>
<feature type="region of interest" description="Ribokinase" evidence="10">
    <location>
        <begin position="1"/>
        <end position="326"/>
    </location>
</feature>
<keyword evidence="4 10" id="KW-0547">Nucleotide-binding</keyword>
<organism evidence="13 14">
    <name type="scientific">Chroococcidiopsis thermalis (strain PCC 7203)</name>
    <dbReference type="NCBI Taxonomy" id="251229"/>
    <lineage>
        <taxon>Bacteria</taxon>
        <taxon>Bacillati</taxon>
        <taxon>Cyanobacteriota</taxon>
        <taxon>Cyanophyceae</taxon>
        <taxon>Chroococcidiopsidales</taxon>
        <taxon>Chroococcidiopsidaceae</taxon>
        <taxon>Chroococcidiopsis</taxon>
    </lineage>
</organism>
<evidence type="ECO:0000256" key="8">
    <source>
        <dbReference type="ARBA" id="ARBA00023277"/>
    </source>
</evidence>
<dbReference type="NCBIfam" id="TIGR00125">
    <property type="entry name" value="cyt_tran_rel"/>
    <property type="match status" value="1"/>
</dbReference>
<comment type="subunit">
    <text evidence="10">Homodimer.</text>
</comment>
<name>K9TZT9_CHRTP</name>
<feature type="region of interest" description="Cytidylyltransferase" evidence="10">
    <location>
        <begin position="353"/>
        <end position="490"/>
    </location>
</feature>
<dbReference type="eggNOG" id="COG0615">
    <property type="taxonomic scope" value="Bacteria"/>
</dbReference>
<comment type="function">
    <text evidence="10">Catalyzes the ADP transfer from ATP to D-glycero-beta-D-manno-heptose 1-phosphate, yielding ADP-D-glycero-beta-D-manno-heptose.</text>
</comment>
<evidence type="ECO:0000313" key="14">
    <source>
        <dbReference type="Proteomes" id="UP000010384"/>
    </source>
</evidence>
<comment type="catalytic activity">
    <reaction evidence="10">
        <text>D-glycero-beta-D-manno-heptose 7-phosphate + ATP = D-glycero-beta-D-manno-heptose 1,7-bisphosphate + ADP + H(+)</text>
        <dbReference type="Rhea" id="RHEA:27473"/>
        <dbReference type="ChEBI" id="CHEBI:15378"/>
        <dbReference type="ChEBI" id="CHEBI:30616"/>
        <dbReference type="ChEBI" id="CHEBI:60204"/>
        <dbReference type="ChEBI" id="CHEBI:60208"/>
        <dbReference type="ChEBI" id="CHEBI:456216"/>
        <dbReference type="EC" id="2.7.1.167"/>
    </reaction>
</comment>
<dbReference type="GO" id="GO:0097171">
    <property type="term" value="P:ADP-L-glycero-beta-D-manno-heptose biosynthetic process"/>
    <property type="evidence" value="ECO:0007669"/>
    <property type="project" value="UniProtKB-UniPathway"/>
</dbReference>
<comment type="similarity">
    <text evidence="10">In the C-terminal section; belongs to the cytidylyltransferase family.</text>
</comment>
<dbReference type="InterPro" id="IPR014729">
    <property type="entry name" value="Rossmann-like_a/b/a_fold"/>
</dbReference>
<comment type="pathway">
    <text evidence="1">Bacterial outer membrane biogenesis; LPS core biosynthesis.</text>
</comment>
<evidence type="ECO:0000259" key="12">
    <source>
        <dbReference type="Pfam" id="PF01467"/>
    </source>
</evidence>
<gene>
    <name evidence="10" type="primary">hldE</name>
    <name evidence="13" type="ORF">Chro_2197</name>
</gene>
<dbReference type="Pfam" id="PF00294">
    <property type="entry name" value="PfkB"/>
    <property type="match status" value="1"/>
</dbReference>
<dbReference type="InterPro" id="IPR029056">
    <property type="entry name" value="Ribokinase-like"/>
</dbReference>
<dbReference type="InterPro" id="IPR011611">
    <property type="entry name" value="PfkB_dom"/>
</dbReference>
<evidence type="ECO:0000256" key="3">
    <source>
        <dbReference type="ARBA" id="ARBA00022695"/>
    </source>
</evidence>
<dbReference type="EC" id="2.7.7.70" evidence="10"/>
<comment type="catalytic activity">
    <reaction evidence="9 10">
        <text>D-glycero-beta-D-manno-heptose 1-phosphate + ATP + H(+) = ADP-D-glycero-beta-D-manno-heptose + diphosphate</text>
        <dbReference type="Rhea" id="RHEA:27465"/>
        <dbReference type="ChEBI" id="CHEBI:15378"/>
        <dbReference type="ChEBI" id="CHEBI:30616"/>
        <dbReference type="ChEBI" id="CHEBI:33019"/>
        <dbReference type="ChEBI" id="CHEBI:59967"/>
        <dbReference type="ChEBI" id="CHEBI:61593"/>
        <dbReference type="EC" id="2.7.7.70"/>
    </reaction>
</comment>
<dbReference type="GO" id="GO:0009244">
    <property type="term" value="P:lipopolysaccharide core region biosynthetic process"/>
    <property type="evidence" value="ECO:0007669"/>
    <property type="project" value="UniProtKB-UniPathway"/>
</dbReference>
<dbReference type="PROSITE" id="PS00583">
    <property type="entry name" value="PFKB_KINASES_1"/>
    <property type="match status" value="1"/>
</dbReference>
<dbReference type="GO" id="GO:0033785">
    <property type="term" value="F:heptose 7-phosphate kinase activity"/>
    <property type="evidence" value="ECO:0007669"/>
    <property type="project" value="UniProtKB-UniRule"/>
</dbReference>
<sequence length="490" mass="53195">MIAQQYLDKWTNLHVLAIGEAMLDCYLEGTSNRLCREAPVPIVDISSLKDVPGGAANTAANIARLGASVSFLSVIGTDLEGDRLKRTLQERGISTHNLIASTQRQTLLKQRISSDSQLLLRCDRGSTENIDPQIENQLIENLNRLYPTCDATVISDYGGGILTPRIIQTIAQLQTQYPRTIVVDSKQLKNFQSVNITAIKPNYQQAIQLLEISALKGKERIQQIVDRGAKLLDLINTQLAAVTLDAEGAIIFERNNPPYIIPSHPTSNSQATGAGDTFVSGLTLALAAGAAGKLAASIASATAAIVVTQPGTTTCSLSALHQSLSGNQKLVVSRESLVTSIQEHRNWKHKIVFTNGCFDLLHLGHVTYLKQAKQLGDILIVGVNSDESIRQLKGANRPVNCLSDRLAILSALESVDYVIPFAESTPSELIKIIRPDIYVKGGDYTPEMLPEVPLIEELGGEVKILPYVSNISTTAIVNRIYQTFSKLPSI</sequence>
<keyword evidence="14" id="KW-1185">Reference proteome</keyword>
<dbReference type="Pfam" id="PF01467">
    <property type="entry name" value="CTP_transf_like"/>
    <property type="match status" value="1"/>
</dbReference>
<comment type="function">
    <text evidence="10">Catalyzes the phosphorylation of D-glycero-D-manno-heptose 7-phosphate at the C-1 position to selectively form D-glycero-beta-D-manno-heptose-1,7-bisphosphate.</text>
</comment>
<comment type="similarity">
    <text evidence="10">In the N-terminal section; belongs to the carbohydrate kinase PfkB family.</text>
</comment>
<dbReference type="eggNOG" id="COG2870">
    <property type="taxonomic scope" value="Bacteria"/>
</dbReference>
<dbReference type="InterPro" id="IPR004821">
    <property type="entry name" value="Cyt_trans-like"/>
</dbReference>
<dbReference type="HOGENOM" id="CLU_021150_2_1_3"/>
<keyword evidence="8 10" id="KW-0119">Carbohydrate metabolism</keyword>
<evidence type="ECO:0000256" key="4">
    <source>
        <dbReference type="ARBA" id="ARBA00022741"/>
    </source>
</evidence>
<protein>
    <recommendedName>
        <fullName evidence="10">Bifunctional protein HldE</fullName>
    </recommendedName>
    <domain>
        <recommendedName>
            <fullName evidence="10">D-beta-D-heptose 7-phosphate kinase</fullName>
            <ecNumber evidence="10">2.7.1.167</ecNumber>
        </recommendedName>
        <alternativeName>
            <fullName evidence="10">D-beta-D-heptose 7-phosphotransferase</fullName>
        </alternativeName>
        <alternativeName>
            <fullName evidence="10">D-glycero-beta-D-manno-heptose-7-phosphate kinase</fullName>
        </alternativeName>
    </domain>
    <domain>
        <recommendedName>
            <fullName evidence="10">D-beta-D-heptose 1-phosphate adenylyltransferase</fullName>
            <ecNumber evidence="10">2.7.7.70</ecNumber>
        </recommendedName>
        <alternativeName>
            <fullName evidence="10">D-glycero-beta-D-manno-heptose 1-phosphate adenylyltransferase</fullName>
        </alternativeName>
    </domain>
</protein>
<comment type="caution">
    <text evidence="10">Lacks conserved residue(s) required for the propagation of feature annotation.</text>
</comment>
<dbReference type="InterPro" id="IPR011914">
    <property type="entry name" value="RfaE_dom_II"/>
</dbReference>
<dbReference type="PANTHER" id="PTHR46969">
    <property type="entry name" value="BIFUNCTIONAL PROTEIN HLDE"/>
    <property type="match status" value="1"/>
</dbReference>